<reference evidence="1 2" key="1">
    <citation type="submission" date="2011-04" db="EMBL/GenBank/DDBJ databases">
        <authorList>
            <person name="Muzny D."/>
            <person name="Qin X."/>
            <person name="Deng J."/>
            <person name="Jiang H."/>
            <person name="Liu Y."/>
            <person name="Qu J."/>
            <person name="Song X.-Z."/>
            <person name="Zhang L."/>
            <person name="Thornton R."/>
            <person name="Coyle M."/>
            <person name="Francisco L."/>
            <person name="Jackson L."/>
            <person name="Javaid M."/>
            <person name="Korchina V."/>
            <person name="Kovar C."/>
            <person name="Mata R."/>
            <person name="Mathew T."/>
            <person name="Ngo R."/>
            <person name="Nguyen L."/>
            <person name="Nguyen N."/>
            <person name="Okwuonu G."/>
            <person name="Ongeri F."/>
            <person name="Pham C."/>
            <person name="Simmons D."/>
            <person name="Wilczek-Boney K."/>
            <person name="Hale W."/>
            <person name="Jakkamsetti A."/>
            <person name="Pham P."/>
            <person name="Ruth R."/>
            <person name="San Lucas F."/>
            <person name="Warren J."/>
            <person name="Zhang J."/>
            <person name="Zhao Z."/>
            <person name="Zhou C."/>
            <person name="Zhu D."/>
            <person name="Lee S."/>
            <person name="Bess C."/>
            <person name="Blankenburg K."/>
            <person name="Forbes L."/>
            <person name="Fu Q."/>
            <person name="Gubbala S."/>
            <person name="Hirani K."/>
            <person name="Jayaseelan J.C."/>
            <person name="Lara F."/>
            <person name="Munidasa M."/>
            <person name="Palculict T."/>
            <person name="Patil S."/>
            <person name="Pu L.-L."/>
            <person name="Saada N."/>
            <person name="Tang L."/>
            <person name="Weissenberger G."/>
            <person name="Zhu Y."/>
            <person name="Hemphill L."/>
            <person name="Shang Y."/>
            <person name="Youmans B."/>
            <person name="Ayvaz T."/>
            <person name="Ross M."/>
            <person name="Santibanez J."/>
            <person name="Aqrawi P."/>
            <person name="Gross S."/>
            <person name="Joshi V."/>
            <person name="Fowler G."/>
            <person name="Nazareth L."/>
            <person name="Reid J."/>
            <person name="Worley K."/>
            <person name="Petrosino J."/>
            <person name="Highlander S."/>
            <person name="Gibbs R."/>
        </authorList>
    </citation>
    <scope>NUCLEOTIDE SEQUENCE [LARGE SCALE GENOMIC DNA]</scope>
    <source>
        <strain evidence="1 2">DSM 2778</strain>
    </source>
</reference>
<dbReference type="EMBL" id="AFHQ01000024">
    <property type="protein sequence ID" value="EGK61143.1"/>
    <property type="molecule type" value="Genomic_DNA"/>
</dbReference>
<protein>
    <submittedName>
        <fullName evidence="1">Uncharacterized protein</fullName>
    </submittedName>
</protein>
<gene>
    <name evidence="1" type="ORF">HMPREF9081_0728</name>
</gene>
<evidence type="ECO:0000313" key="1">
    <source>
        <dbReference type="EMBL" id="EGK61143.1"/>
    </source>
</evidence>
<proteinExistence type="predicted"/>
<organism evidence="1 2">
    <name type="scientific">Centipeda periodontii DSM 2778</name>
    <dbReference type="NCBI Taxonomy" id="888060"/>
    <lineage>
        <taxon>Bacteria</taxon>
        <taxon>Bacillati</taxon>
        <taxon>Bacillota</taxon>
        <taxon>Negativicutes</taxon>
        <taxon>Selenomonadales</taxon>
        <taxon>Selenomonadaceae</taxon>
        <taxon>Centipeda</taxon>
    </lineage>
</organism>
<dbReference type="STRING" id="888060.HMPREF9081_0728"/>
<evidence type="ECO:0000313" key="2">
    <source>
        <dbReference type="Proteomes" id="UP000004067"/>
    </source>
</evidence>
<dbReference type="Proteomes" id="UP000004067">
    <property type="component" value="Unassembled WGS sequence"/>
</dbReference>
<accession>F5RKE3</accession>
<comment type="caution">
    <text evidence="1">The sequence shown here is derived from an EMBL/GenBank/DDBJ whole genome shotgun (WGS) entry which is preliminary data.</text>
</comment>
<keyword evidence="2" id="KW-1185">Reference proteome</keyword>
<name>F5RKE3_9FIRM</name>
<sequence length="52" mass="6219">MTTGLAFCFRACYDKTVPREENESRKGNMDTFANLILLEIRCFLFYRRRSFS</sequence>
<dbReference type="AlphaFoldDB" id="F5RKE3"/>
<dbReference type="HOGENOM" id="CLU_3078078_0_0_9"/>